<evidence type="ECO:0000313" key="1">
    <source>
        <dbReference type="EMBL" id="CCA16766.1"/>
    </source>
</evidence>
<reference evidence="1" key="1">
    <citation type="journal article" date="2011" name="PLoS Biol.">
        <title>Gene gain and loss during evolution of obligate parasitism in the white rust pathogen of Arabidopsis thaliana.</title>
        <authorList>
            <person name="Kemen E."/>
            <person name="Gardiner A."/>
            <person name="Schultz-Larsen T."/>
            <person name="Kemen A.C."/>
            <person name="Balmuth A.L."/>
            <person name="Robert-Seilaniantz A."/>
            <person name="Bailey K."/>
            <person name="Holub E."/>
            <person name="Studholme D.J."/>
            <person name="Maclean D."/>
            <person name="Jones J.D."/>
        </authorList>
    </citation>
    <scope>NUCLEOTIDE SEQUENCE</scope>
</reference>
<dbReference type="HOGENOM" id="CLU_1848764_0_0_1"/>
<reference evidence="1" key="2">
    <citation type="submission" date="2011-02" db="EMBL/GenBank/DDBJ databases">
        <authorList>
            <person name="MacLean D."/>
        </authorList>
    </citation>
    <scope>NUCLEOTIDE SEQUENCE</scope>
</reference>
<name>F0W6M1_9STRA</name>
<dbReference type="EMBL" id="FR824070">
    <property type="protein sequence ID" value="CCA16766.1"/>
    <property type="molecule type" value="Genomic_DNA"/>
</dbReference>
<dbReference type="AlphaFoldDB" id="F0W6M1"/>
<organism evidence="1">
    <name type="scientific">Albugo laibachii Nc14</name>
    <dbReference type="NCBI Taxonomy" id="890382"/>
    <lineage>
        <taxon>Eukaryota</taxon>
        <taxon>Sar</taxon>
        <taxon>Stramenopiles</taxon>
        <taxon>Oomycota</taxon>
        <taxon>Peronosporomycetes</taxon>
        <taxon>Albuginales</taxon>
        <taxon>Albuginaceae</taxon>
        <taxon>Albugo</taxon>
    </lineage>
</organism>
<protein>
    <submittedName>
        <fullName evidence="1">AlNc14C25G2509 protein</fullName>
    </submittedName>
</protein>
<gene>
    <name evidence="1" type="primary">AlNc14C25G2509</name>
    <name evidence="1" type="ORF">ALNC14_029090</name>
</gene>
<proteinExistence type="predicted"/>
<sequence length="139" mass="15860">MCDYESGRLENNLDLNLLQDGNELSALASDVKDSRPFKVANVMVVKWGTKGSKNLQEVAAFEDCFICLTRKRKVVLISSNKRYVWMVDSGSFPNCETCTDKVTFGPQFPYSQYIGQRSVEDAKKWIGGFKQRKRSRTDE</sequence>
<accession>F0W6M1</accession>